<comment type="caution">
    <text evidence="2">The sequence shown here is derived from an EMBL/GenBank/DDBJ whole genome shotgun (WGS) entry which is preliminary data.</text>
</comment>
<dbReference type="Proteomes" id="UP000823854">
    <property type="component" value="Unassembled WGS sequence"/>
</dbReference>
<reference evidence="2" key="1">
    <citation type="journal article" date="2021" name="PeerJ">
        <title>Extensive microbial diversity within the chicken gut microbiome revealed by metagenomics and culture.</title>
        <authorList>
            <person name="Gilroy R."/>
            <person name="Ravi A."/>
            <person name="Getino M."/>
            <person name="Pursley I."/>
            <person name="Horton D.L."/>
            <person name="Alikhan N.F."/>
            <person name="Baker D."/>
            <person name="Gharbi K."/>
            <person name="Hall N."/>
            <person name="Watson M."/>
            <person name="Adriaenssens E.M."/>
            <person name="Foster-Nyarko E."/>
            <person name="Jarju S."/>
            <person name="Secka A."/>
            <person name="Antonio M."/>
            <person name="Oren A."/>
            <person name="Chaudhuri R.R."/>
            <person name="La Ragione R."/>
            <person name="Hildebrand F."/>
            <person name="Pallen M.J."/>
        </authorList>
    </citation>
    <scope>NUCLEOTIDE SEQUENCE</scope>
    <source>
        <strain evidence="2">CHK130-7132</strain>
    </source>
</reference>
<accession>A0A9D2TH30</accession>
<organism evidence="2 3">
    <name type="scientific">Candidatus Brachybacterium intestinipullorum</name>
    <dbReference type="NCBI Taxonomy" id="2838512"/>
    <lineage>
        <taxon>Bacteria</taxon>
        <taxon>Bacillati</taxon>
        <taxon>Actinomycetota</taxon>
        <taxon>Actinomycetes</taxon>
        <taxon>Micrococcales</taxon>
        <taxon>Dermabacteraceae</taxon>
        <taxon>Brachybacterium</taxon>
    </lineage>
</organism>
<feature type="signal peptide" evidence="1">
    <location>
        <begin position="1"/>
        <end position="28"/>
    </location>
</feature>
<evidence type="ECO:0000313" key="3">
    <source>
        <dbReference type="Proteomes" id="UP000823854"/>
    </source>
</evidence>
<dbReference type="PROSITE" id="PS51257">
    <property type="entry name" value="PROKAR_LIPOPROTEIN"/>
    <property type="match status" value="1"/>
</dbReference>
<dbReference type="AlphaFoldDB" id="A0A9D2TH30"/>
<evidence type="ECO:0000313" key="2">
    <source>
        <dbReference type="EMBL" id="HJC68563.1"/>
    </source>
</evidence>
<name>A0A9D2TH30_9MICO</name>
<protein>
    <submittedName>
        <fullName evidence="2">Uncharacterized protein</fullName>
    </submittedName>
</protein>
<reference evidence="2" key="2">
    <citation type="submission" date="2021-04" db="EMBL/GenBank/DDBJ databases">
        <authorList>
            <person name="Gilroy R."/>
        </authorList>
    </citation>
    <scope>NUCLEOTIDE SEQUENCE</scope>
    <source>
        <strain evidence="2">CHK130-7132</strain>
    </source>
</reference>
<dbReference type="EMBL" id="DWWC01000054">
    <property type="protein sequence ID" value="HJC68563.1"/>
    <property type="molecule type" value="Genomic_DNA"/>
</dbReference>
<sequence length="177" mass="18233">MARTTARALRPRRLARAGLGLGLLLALAGCGGEALTAPAAAERYPAIAEEVADALGEQVAPLTSDENAPQVGADSAGCRVVGATFESSDLLGDQGPGAPTAEQVTEVADSVLTQHDFAPLASEDDDPAPMESLVARDDQGGAMRVVIESRPGRATLRLWWSAQVETDDAPCDQSLLG</sequence>
<gene>
    <name evidence="2" type="ORF">H9932_02640</name>
</gene>
<keyword evidence="1" id="KW-0732">Signal</keyword>
<feature type="chain" id="PRO_5038801918" evidence="1">
    <location>
        <begin position="29"/>
        <end position="177"/>
    </location>
</feature>
<evidence type="ECO:0000256" key="1">
    <source>
        <dbReference type="SAM" id="SignalP"/>
    </source>
</evidence>
<proteinExistence type="predicted"/>